<evidence type="ECO:0000256" key="1">
    <source>
        <dbReference type="ARBA" id="ARBA00000085"/>
    </source>
</evidence>
<keyword evidence="4" id="KW-0418">Kinase</keyword>
<dbReference type="Gene3D" id="3.30.565.10">
    <property type="entry name" value="Histidine kinase-like ATPase, C-terminal domain"/>
    <property type="match status" value="1"/>
</dbReference>
<feature type="chain" id="PRO_5011566793" description="histidine kinase" evidence="8">
    <location>
        <begin position="23"/>
        <end position="541"/>
    </location>
</feature>
<evidence type="ECO:0000256" key="2">
    <source>
        <dbReference type="ARBA" id="ARBA00012438"/>
    </source>
</evidence>
<keyword evidence="10" id="KW-1185">Reference proteome</keyword>
<keyword evidence="8" id="KW-0732">Signal</keyword>
<accession>A0A1I3MH28</accession>
<evidence type="ECO:0000256" key="7">
    <source>
        <dbReference type="SAM" id="Phobius"/>
    </source>
</evidence>
<dbReference type="AlphaFoldDB" id="A0A1I3MH28"/>
<evidence type="ECO:0000256" key="3">
    <source>
        <dbReference type="ARBA" id="ARBA00022679"/>
    </source>
</evidence>
<dbReference type="PANTHER" id="PTHR24421:SF10">
    <property type="entry name" value="NITRATE_NITRITE SENSOR PROTEIN NARQ"/>
    <property type="match status" value="1"/>
</dbReference>
<keyword evidence="6" id="KW-0802">TPR repeat</keyword>
<comment type="catalytic activity">
    <reaction evidence="1">
        <text>ATP + protein L-histidine = ADP + protein N-phospho-L-histidine.</text>
        <dbReference type="EC" id="2.7.13.3"/>
    </reaction>
</comment>
<evidence type="ECO:0000256" key="8">
    <source>
        <dbReference type="SAM" id="SignalP"/>
    </source>
</evidence>
<name>A0A1I3MH28_9FLAO</name>
<evidence type="ECO:0000313" key="9">
    <source>
        <dbReference type="EMBL" id="SFI96444.1"/>
    </source>
</evidence>
<feature type="signal peptide" evidence="8">
    <location>
        <begin position="1"/>
        <end position="22"/>
    </location>
</feature>
<dbReference type="GO" id="GO:0004673">
    <property type="term" value="F:protein histidine kinase activity"/>
    <property type="evidence" value="ECO:0007669"/>
    <property type="project" value="UniProtKB-EC"/>
</dbReference>
<dbReference type="InterPro" id="IPR011990">
    <property type="entry name" value="TPR-like_helical_dom_sf"/>
</dbReference>
<evidence type="ECO:0000256" key="5">
    <source>
        <dbReference type="ARBA" id="ARBA00023012"/>
    </source>
</evidence>
<dbReference type="PROSITE" id="PS50005">
    <property type="entry name" value="TPR"/>
    <property type="match status" value="1"/>
</dbReference>
<proteinExistence type="predicted"/>
<dbReference type="InterPro" id="IPR050482">
    <property type="entry name" value="Sensor_HK_TwoCompSys"/>
</dbReference>
<dbReference type="InterPro" id="IPR019734">
    <property type="entry name" value="TPR_rpt"/>
</dbReference>
<dbReference type="PANTHER" id="PTHR24421">
    <property type="entry name" value="NITRATE/NITRITE SENSOR PROTEIN NARX-RELATED"/>
    <property type="match status" value="1"/>
</dbReference>
<dbReference type="EMBL" id="FORM01000003">
    <property type="protein sequence ID" value="SFI96444.1"/>
    <property type="molecule type" value="Genomic_DNA"/>
</dbReference>
<evidence type="ECO:0000313" key="10">
    <source>
        <dbReference type="Proteomes" id="UP000199559"/>
    </source>
</evidence>
<dbReference type="Gene3D" id="1.25.40.10">
    <property type="entry name" value="Tetratricopeptide repeat domain"/>
    <property type="match status" value="1"/>
</dbReference>
<keyword evidence="3" id="KW-0808">Transferase</keyword>
<dbReference type="RefSeq" id="WP_143067790.1">
    <property type="nucleotide sequence ID" value="NZ_FORM01000003.1"/>
</dbReference>
<dbReference type="STRING" id="1144750.SAMN05443431_103165"/>
<dbReference type="Proteomes" id="UP000199559">
    <property type="component" value="Unassembled WGS sequence"/>
</dbReference>
<keyword evidence="7" id="KW-1133">Transmembrane helix</keyword>
<keyword evidence="7" id="KW-0472">Membrane</keyword>
<keyword evidence="7" id="KW-0812">Transmembrane</keyword>
<feature type="repeat" description="TPR" evidence="6">
    <location>
        <begin position="113"/>
        <end position="146"/>
    </location>
</feature>
<protein>
    <recommendedName>
        <fullName evidence="2">histidine kinase</fullName>
        <ecNumber evidence="2">2.7.13.3</ecNumber>
    </recommendedName>
</protein>
<dbReference type="EC" id="2.7.13.3" evidence="2"/>
<dbReference type="SUPFAM" id="SSF48452">
    <property type="entry name" value="TPR-like"/>
    <property type="match status" value="1"/>
</dbReference>
<dbReference type="GO" id="GO:0000160">
    <property type="term" value="P:phosphorelay signal transduction system"/>
    <property type="evidence" value="ECO:0007669"/>
    <property type="project" value="UniProtKB-KW"/>
</dbReference>
<evidence type="ECO:0000256" key="6">
    <source>
        <dbReference type="PROSITE-ProRule" id="PRU00339"/>
    </source>
</evidence>
<reference evidence="10" key="1">
    <citation type="submission" date="2016-10" db="EMBL/GenBank/DDBJ databases">
        <authorList>
            <person name="Varghese N."/>
            <person name="Submissions S."/>
        </authorList>
    </citation>
    <scope>NUCLEOTIDE SEQUENCE [LARGE SCALE GENOMIC DNA]</scope>
    <source>
        <strain evidence="10">DSM 28881</strain>
    </source>
</reference>
<organism evidence="9 10">
    <name type="scientific">Olleya namhaensis</name>
    <dbReference type="NCBI Taxonomy" id="1144750"/>
    <lineage>
        <taxon>Bacteria</taxon>
        <taxon>Pseudomonadati</taxon>
        <taxon>Bacteroidota</taxon>
        <taxon>Flavobacteriia</taxon>
        <taxon>Flavobacteriales</taxon>
        <taxon>Flavobacteriaceae</taxon>
    </lineage>
</organism>
<sequence length="541" mass="62522">MKFIKYSFLFFVFLFVVNKGFAQEKTDSIAYYVTKISQVNTSNDLEKAYQFFQNNKLNALKNKHKVQVVYNLFQLSKIDYKFGFYNTSEANAVEALSILDQIKKTTYNNTLRRSLYNHLGKVYKEKNMYTLAYDKYNQALALTKSALDSLIVYNNISNILKDKTDFVAAEQLLSNTVNMFNRVESPIEKARLLDNLGLVQLKLNKESAFNTLSQALALREASKSTLSLYPSYKSFSKYYLAHKDTAQAKVFALKAYNVANQVNSLSYKLDAIKLRLQLGDYELSNQYFKWNDSLELVKQHNQNKFALLKYNVGQSELKSQVEKTKKQQFQFIALLILVVAISLFFILQSKHKKEKLQEVYATETRISKKVHDEVANDVYQVMTKLQGQTIEKEVVLDDLEHIYIKTRDISRENSTIDVNQDFEDLLIDLLQSYKSESVNIITKDISKIDWKTVSEIKKTTIYRVLQELMTNMKKHSQASIVVLVFNKKNKKIEVNYKDNGVGSAEKKQNGLQNAENRIQSINGTITFDSDINQGFKAFFIV</sequence>
<feature type="transmembrane region" description="Helical" evidence="7">
    <location>
        <begin position="329"/>
        <end position="347"/>
    </location>
</feature>
<gene>
    <name evidence="9" type="ORF">SAMN05443431_103165</name>
</gene>
<dbReference type="InterPro" id="IPR036890">
    <property type="entry name" value="HATPase_C_sf"/>
</dbReference>
<evidence type="ECO:0000256" key="4">
    <source>
        <dbReference type="ARBA" id="ARBA00022777"/>
    </source>
</evidence>
<dbReference type="SUPFAM" id="SSF55874">
    <property type="entry name" value="ATPase domain of HSP90 chaperone/DNA topoisomerase II/histidine kinase"/>
    <property type="match status" value="1"/>
</dbReference>
<keyword evidence="5" id="KW-0902">Two-component regulatory system</keyword>